<evidence type="ECO:0000313" key="5">
    <source>
        <dbReference type="Proteomes" id="UP001499854"/>
    </source>
</evidence>
<feature type="domain" description="PknH-like extracellular" evidence="3">
    <location>
        <begin position="59"/>
        <end position="238"/>
    </location>
</feature>
<dbReference type="InterPro" id="IPR038232">
    <property type="entry name" value="PknH-like_Extracell_sf"/>
</dbReference>
<dbReference type="Proteomes" id="UP001499854">
    <property type="component" value="Unassembled WGS sequence"/>
</dbReference>
<dbReference type="PROSITE" id="PS51257">
    <property type="entry name" value="PROKAR_LIPOPROTEIN"/>
    <property type="match status" value="1"/>
</dbReference>
<dbReference type="Gene3D" id="3.40.1000.70">
    <property type="entry name" value="PknH-like extracellular domain"/>
    <property type="match status" value="1"/>
</dbReference>
<keyword evidence="2" id="KW-0732">Signal</keyword>
<name>A0ABP5CGR4_9ACTN</name>
<evidence type="ECO:0000259" key="3">
    <source>
        <dbReference type="Pfam" id="PF14032"/>
    </source>
</evidence>
<feature type="region of interest" description="Disordered" evidence="1">
    <location>
        <begin position="20"/>
        <end position="57"/>
    </location>
</feature>
<evidence type="ECO:0000256" key="1">
    <source>
        <dbReference type="SAM" id="MobiDB-lite"/>
    </source>
</evidence>
<gene>
    <name evidence="4" type="ORF">GCM10009838_19550</name>
</gene>
<protein>
    <recommendedName>
        <fullName evidence="3">PknH-like extracellular domain-containing protein</fullName>
    </recommendedName>
</protein>
<evidence type="ECO:0000256" key="2">
    <source>
        <dbReference type="SAM" id="SignalP"/>
    </source>
</evidence>
<dbReference type="Pfam" id="PF14032">
    <property type="entry name" value="PknH_C"/>
    <property type="match status" value="1"/>
</dbReference>
<dbReference type="InterPro" id="IPR026954">
    <property type="entry name" value="PknH-like_Extracell"/>
</dbReference>
<dbReference type="RefSeq" id="WP_344656619.1">
    <property type="nucleotide sequence ID" value="NZ_BAAAQM010000008.1"/>
</dbReference>
<organism evidence="4 5">
    <name type="scientific">Catenulispora subtropica</name>
    <dbReference type="NCBI Taxonomy" id="450798"/>
    <lineage>
        <taxon>Bacteria</taxon>
        <taxon>Bacillati</taxon>
        <taxon>Actinomycetota</taxon>
        <taxon>Actinomycetes</taxon>
        <taxon>Catenulisporales</taxon>
        <taxon>Catenulisporaceae</taxon>
        <taxon>Catenulispora</taxon>
    </lineage>
</organism>
<keyword evidence="5" id="KW-1185">Reference proteome</keyword>
<proteinExistence type="predicted"/>
<reference evidence="5" key="1">
    <citation type="journal article" date="2019" name="Int. J. Syst. Evol. Microbiol.">
        <title>The Global Catalogue of Microorganisms (GCM) 10K type strain sequencing project: providing services to taxonomists for standard genome sequencing and annotation.</title>
        <authorList>
            <consortium name="The Broad Institute Genomics Platform"/>
            <consortium name="The Broad Institute Genome Sequencing Center for Infectious Disease"/>
            <person name="Wu L."/>
            <person name="Ma J."/>
        </authorList>
    </citation>
    <scope>NUCLEOTIDE SEQUENCE [LARGE SCALE GENOMIC DNA]</scope>
    <source>
        <strain evidence="5">JCM 16013</strain>
    </source>
</reference>
<dbReference type="EMBL" id="BAAAQM010000008">
    <property type="protein sequence ID" value="GAA1962698.1"/>
    <property type="molecule type" value="Genomic_DNA"/>
</dbReference>
<evidence type="ECO:0000313" key="4">
    <source>
        <dbReference type="EMBL" id="GAA1962698.1"/>
    </source>
</evidence>
<feature type="signal peptide" evidence="2">
    <location>
        <begin position="1"/>
        <end position="19"/>
    </location>
</feature>
<sequence length="251" mass="24883">MARAAALTSALLLSLGTAAGCGSSKSAPKPTATSASTPTAGTASSPATSGPSPSATALSADDLEARLLTVADLPSGFSVDSDNADANGTISATDPRCRPLVDLMNSDGKPSGAVADADTSFTRSELGPNIATGLASFPSTQDAQKLMDSVTKAMRACTELTETDKDGTSYDFAVAPLESPKTGDAVGAIRMSADIGGYPAQIDIVLVRVGSTLLYVANTGLGDTDAGLTQDVVKRAVAKLQAAGTPSGPGA</sequence>
<feature type="chain" id="PRO_5047402207" description="PknH-like extracellular domain-containing protein" evidence="2">
    <location>
        <begin position="20"/>
        <end position="251"/>
    </location>
</feature>
<accession>A0ABP5CGR4</accession>
<comment type="caution">
    <text evidence="4">The sequence shown here is derived from an EMBL/GenBank/DDBJ whole genome shotgun (WGS) entry which is preliminary data.</text>
</comment>